<organism evidence="1 2">
    <name type="scientific">Xylaria bambusicola</name>
    <dbReference type="NCBI Taxonomy" id="326684"/>
    <lineage>
        <taxon>Eukaryota</taxon>
        <taxon>Fungi</taxon>
        <taxon>Dikarya</taxon>
        <taxon>Ascomycota</taxon>
        <taxon>Pezizomycotina</taxon>
        <taxon>Sordariomycetes</taxon>
        <taxon>Xylariomycetidae</taxon>
        <taxon>Xylariales</taxon>
        <taxon>Xylariaceae</taxon>
        <taxon>Xylaria</taxon>
    </lineage>
</organism>
<gene>
    <name evidence="1" type="ORF">RRF57_003315</name>
</gene>
<dbReference type="EMBL" id="JAWHQM010000006">
    <property type="protein sequence ID" value="KAK5627600.1"/>
    <property type="molecule type" value="Genomic_DNA"/>
</dbReference>
<dbReference type="Proteomes" id="UP001305414">
    <property type="component" value="Unassembled WGS sequence"/>
</dbReference>
<keyword evidence="2" id="KW-1185">Reference proteome</keyword>
<sequence length="105" mass="12131">MEWDEARCGGQCVVSFWKKESRSKEIRHHPAMATTEVKRTELLQEEKNEMIGRQLGAVGYGIVTKERRQKLQSKSSDYNNILILPGGRMRTPEATTRAKRQTLRL</sequence>
<proteinExistence type="predicted"/>
<dbReference type="AlphaFoldDB" id="A0AAN7U7W2"/>
<evidence type="ECO:0000313" key="1">
    <source>
        <dbReference type="EMBL" id="KAK5627600.1"/>
    </source>
</evidence>
<protein>
    <submittedName>
        <fullName evidence="1">Uncharacterized protein</fullName>
    </submittedName>
</protein>
<accession>A0AAN7U7W2</accession>
<reference evidence="1 2" key="1">
    <citation type="submission" date="2023-10" db="EMBL/GenBank/DDBJ databases">
        <title>Draft genome sequence of Xylaria bambusicola isolate GMP-LS, the root and basal stem rot pathogen of sugarcane in Indonesia.</title>
        <authorList>
            <person name="Selvaraj P."/>
            <person name="Muralishankar V."/>
            <person name="Muruganantham S."/>
            <person name="Sp S."/>
            <person name="Haryani S."/>
            <person name="Lau K.J.X."/>
            <person name="Naqvi N.I."/>
        </authorList>
    </citation>
    <scope>NUCLEOTIDE SEQUENCE [LARGE SCALE GENOMIC DNA]</scope>
    <source>
        <strain evidence="1">GMP-LS</strain>
    </source>
</reference>
<name>A0AAN7U7W2_9PEZI</name>
<evidence type="ECO:0000313" key="2">
    <source>
        <dbReference type="Proteomes" id="UP001305414"/>
    </source>
</evidence>
<comment type="caution">
    <text evidence="1">The sequence shown here is derived from an EMBL/GenBank/DDBJ whole genome shotgun (WGS) entry which is preliminary data.</text>
</comment>